<dbReference type="RefSeq" id="WP_186948308.1">
    <property type="nucleotide sequence ID" value="NZ_JACOGF010000008.1"/>
</dbReference>
<evidence type="ECO:0000313" key="10">
    <source>
        <dbReference type="Proteomes" id="UP000650424"/>
    </source>
</evidence>
<dbReference type="InterPro" id="IPR051915">
    <property type="entry name" value="Cellulose_Degrad_GH3"/>
</dbReference>
<feature type="signal peptide" evidence="7">
    <location>
        <begin position="1"/>
        <end position="33"/>
    </location>
</feature>
<evidence type="ECO:0000256" key="6">
    <source>
        <dbReference type="ARBA" id="ARBA00023295"/>
    </source>
</evidence>
<organism evidence="9 10">
    <name type="scientific">Undibacterium hunanense</name>
    <dbReference type="NCBI Taxonomy" id="2762292"/>
    <lineage>
        <taxon>Bacteria</taxon>
        <taxon>Pseudomonadati</taxon>
        <taxon>Pseudomonadota</taxon>
        <taxon>Betaproteobacteria</taxon>
        <taxon>Burkholderiales</taxon>
        <taxon>Oxalobacteraceae</taxon>
        <taxon>Undibacterium</taxon>
    </lineage>
</organism>
<dbReference type="InterPro" id="IPR006311">
    <property type="entry name" value="TAT_signal"/>
</dbReference>
<dbReference type="Pfam" id="PF01915">
    <property type="entry name" value="Glyco_hydro_3_C"/>
    <property type="match status" value="1"/>
</dbReference>
<dbReference type="SMART" id="SM01217">
    <property type="entry name" value="Fn3_like"/>
    <property type="match status" value="1"/>
</dbReference>
<feature type="domain" description="Fibronectin type III-like" evidence="8">
    <location>
        <begin position="728"/>
        <end position="797"/>
    </location>
</feature>
<keyword evidence="10" id="KW-1185">Reference proteome</keyword>
<dbReference type="SUPFAM" id="SSF51445">
    <property type="entry name" value="(Trans)glycosidases"/>
    <property type="match status" value="1"/>
</dbReference>
<dbReference type="SUPFAM" id="SSF52279">
    <property type="entry name" value="Beta-D-glucan exohydrolase, C-terminal domain"/>
    <property type="match status" value="1"/>
</dbReference>
<feature type="chain" id="PRO_5047050781" description="beta-glucosidase" evidence="7">
    <location>
        <begin position="34"/>
        <end position="808"/>
    </location>
</feature>
<dbReference type="InterPro" id="IPR002772">
    <property type="entry name" value="Glyco_hydro_3_C"/>
</dbReference>
<evidence type="ECO:0000256" key="3">
    <source>
        <dbReference type="ARBA" id="ARBA00012744"/>
    </source>
</evidence>
<evidence type="ECO:0000256" key="7">
    <source>
        <dbReference type="SAM" id="SignalP"/>
    </source>
</evidence>
<comment type="similarity">
    <text evidence="2">Belongs to the glycosyl hydrolase 3 family.</text>
</comment>
<proteinExistence type="inferred from homology"/>
<dbReference type="InterPro" id="IPR036881">
    <property type="entry name" value="Glyco_hydro_3_C_sf"/>
</dbReference>
<dbReference type="InterPro" id="IPR026891">
    <property type="entry name" value="Fn3-like"/>
</dbReference>
<dbReference type="Pfam" id="PF14310">
    <property type="entry name" value="Fn3-like"/>
    <property type="match status" value="1"/>
</dbReference>
<gene>
    <name evidence="9" type="ORF">H8L32_16215</name>
</gene>
<dbReference type="PANTHER" id="PTHR30620:SF16">
    <property type="entry name" value="LYSOSOMAL BETA GLUCOSIDASE"/>
    <property type="match status" value="1"/>
</dbReference>
<dbReference type="Proteomes" id="UP000650424">
    <property type="component" value="Unassembled WGS sequence"/>
</dbReference>
<evidence type="ECO:0000313" key="9">
    <source>
        <dbReference type="EMBL" id="MBC3919037.1"/>
    </source>
</evidence>
<dbReference type="EC" id="3.2.1.21" evidence="3"/>
<name>A0ABR6ZT49_9BURK</name>
<keyword evidence="6" id="KW-0326">Glycosidase</keyword>
<dbReference type="PRINTS" id="PR00133">
    <property type="entry name" value="GLHYDRLASE3"/>
</dbReference>
<reference evidence="9 10" key="1">
    <citation type="submission" date="2020-08" db="EMBL/GenBank/DDBJ databases">
        <title>Novel species isolated from subtropical streams in China.</title>
        <authorList>
            <person name="Lu H."/>
        </authorList>
    </citation>
    <scope>NUCLEOTIDE SEQUENCE [LARGE SCALE GENOMIC DNA]</scope>
    <source>
        <strain evidence="9 10">CY18W</strain>
    </source>
</reference>
<dbReference type="InterPro" id="IPR001764">
    <property type="entry name" value="Glyco_hydro_3_N"/>
</dbReference>
<dbReference type="GO" id="GO:0016787">
    <property type="term" value="F:hydrolase activity"/>
    <property type="evidence" value="ECO:0007669"/>
    <property type="project" value="UniProtKB-KW"/>
</dbReference>
<dbReference type="Pfam" id="PF00933">
    <property type="entry name" value="Glyco_hydro_3"/>
    <property type="match status" value="1"/>
</dbReference>
<evidence type="ECO:0000256" key="4">
    <source>
        <dbReference type="ARBA" id="ARBA00022729"/>
    </source>
</evidence>
<dbReference type="Gene3D" id="3.20.20.300">
    <property type="entry name" value="Glycoside hydrolase, family 3, N-terminal domain"/>
    <property type="match status" value="1"/>
</dbReference>
<dbReference type="PANTHER" id="PTHR30620">
    <property type="entry name" value="PERIPLASMIC BETA-GLUCOSIDASE-RELATED"/>
    <property type="match status" value="1"/>
</dbReference>
<comment type="catalytic activity">
    <reaction evidence="1">
        <text>Hydrolysis of terminal, non-reducing beta-D-glucosyl residues with release of beta-D-glucose.</text>
        <dbReference type="EC" id="3.2.1.21"/>
    </reaction>
</comment>
<accession>A0ABR6ZT49</accession>
<keyword evidence="4 7" id="KW-0732">Signal</keyword>
<dbReference type="Gene3D" id="3.40.50.1700">
    <property type="entry name" value="Glycoside hydrolase family 3 C-terminal domain"/>
    <property type="match status" value="1"/>
</dbReference>
<dbReference type="InterPro" id="IPR017853">
    <property type="entry name" value="GH"/>
</dbReference>
<comment type="caution">
    <text evidence="9">The sequence shown here is derived from an EMBL/GenBank/DDBJ whole genome shotgun (WGS) entry which is preliminary data.</text>
</comment>
<evidence type="ECO:0000256" key="2">
    <source>
        <dbReference type="ARBA" id="ARBA00005336"/>
    </source>
</evidence>
<dbReference type="PROSITE" id="PS51318">
    <property type="entry name" value="TAT"/>
    <property type="match status" value="1"/>
</dbReference>
<dbReference type="InterPro" id="IPR036962">
    <property type="entry name" value="Glyco_hydro_3_N_sf"/>
</dbReference>
<evidence type="ECO:0000256" key="1">
    <source>
        <dbReference type="ARBA" id="ARBA00000448"/>
    </source>
</evidence>
<protein>
    <recommendedName>
        <fullName evidence="3">beta-glucosidase</fullName>
        <ecNumber evidence="3">3.2.1.21</ecNumber>
    </recommendedName>
</protein>
<dbReference type="Gene3D" id="2.60.40.10">
    <property type="entry name" value="Immunoglobulins"/>
    <property type="match status" value="1"/>
</dbReference>
<dbReference type="EMBL" id="JACOGF010000008">
    <property type="protein sequence ID" value="MBC3919037.1"/>
    <property type="molecule type" value="Genomic_DNA"/>
</dbReference>
<keyword evidence="5 9" id="KW-0378">Hydrolase</keyword>
<evidence type="ECO:0000259" key="8">
    <source>
        <dbReference type="SMART" id="SM01217"/>
    </source>
</evidence>
<dbReference type="InterPro" id="IPR013783">
    <property type="entry name" value="Ig-like_fold"/>
</dbReference>
<sequence length="808" mass="87900">MSNQRRQFLSSASGLAGWAVLSPSLLSPSLAWAAAAKAGGKPVYKDAAAPLAARVDDLLGRMTLDEKIMQMQCVWQDKKLIQEANGDFSVAKAGKVYPHGLGMMARPSDHQGIAKATGAGDDGSVPNRNALQTATYVNAVQKWAVEQTRLGIPLLMHEEALHGYVARDATCFPQAIGLASSFDPDMATRIFSVAAREMRARGANFALAPVVDVAREPRWGRIEETYGEDPHLCGEMGKAAVIGFMGPMSKDKKLAKDKVFATLKHMTGHGQPENGTNIGPAEVSERTLREEFFPPFEKLVRETNISAVMPSYNEIGGVPSHANRWLLTKVLREEWGFKGALVSDYFGINELVTRHKLVPNPKEAALRAIKAGVDIETPDGLGYRTLAELVKEKRVSEEEINRCVRRVLELKFLAGLFENPYVDASIADQLTATQDAVALAREAATRSVVLLKNDKGLLPLNGKKVGKVLLLGTHAKDCPIGGYSDIPRHVVSIYEGLQAESRAQGFELSYAEGVRITEGGHVWGHDEVKFTPPAVNAKLIAEAVEAAKSADTIIMVLGDNEQTSREAWADNHLGDRASLDLMGQQNDLAKAIFDLGKPTVVFLLNGRPLSVNLLAERADALVEGWYMGQETGFAAADILFGRVNPGGKLPVSIARNVGQLPIYYNYKPSARRGYLDASTKPLYPFGFGLSYTSFSISEPRLTKATMGVGDSTKVEVDVTNTGAVKGDEVVQIYVRDDFSSVTRPVLELKAFKRVTLNPGEKRTLSFDIKPSDLWFYNMDMKRVVEPGSFTIHAGSSSADLKSIKLTVS</sequence>
<evidence type="ECO:0000256" key="5">
    <source>
        <dbReference type="ARBA" id="ARBA00022801"/>
    </source>
</evidence>